<reference evidence="5 6" key="1">
    <citation type="journal article" date="2014" name="BMC Genomics">
        <title>Comparative genome sequencing reveals chemotype-specific gene clusters in the toxigenic black mold Stachybotrys.</title>
        <authorList>
            <person name="Semeiks J."/>
            <person name="Borek D."/>
            <person name="Otwinowski Z."/>
            <person name="Grishin N.V."/>
        </authorList>
    </citation>
    <scope>NUCLEOTIDE SEQUENCE [LARGE SCALE GENOMIC DNA]</scope>
    <source>
        <strain evidence="5 6">IBT 40285</strain>
    </source>
</reference>
<dbReference type="InParanoid" id="A0A084QRA7"/>
<evidence type="ECO:0000256" key="2">
    <source>
        <dbReference type="ARBA" id="ARBA00023242"/>
    </source>
</evidence>
<dbReference type="GO" id="GO:0008270">
    <property type="term" value="F:zinc ion binding"/>
    <property type="evidence" value="ECO:0007669"/>
    <property type="project" value="InterPro"/>
</dbReference>
<dbReference type="PANTHER" id="PTHR47785:SF6">
    <property type="entry name" value="ZN(II)2CYS6 TRANSCRIPTION FACTOR (EUROFUNG)"/>
    <property type="match status" value="1"/>
</dbReference>
<dbReference type="InterPro" id="IPR001138">
    <property type="entry name" value="Zn2Cys6_DnaBD"/>
</dbReference>
<proteinExistence type="predicted"/>
<protein>
    <recommendedName>
        <fullName evidence="4">Zn(2)-C6 fungal-type domain-containing protein</fullName>
    </recommendedName>
</protein>
<dbReference type="InterPro" id="IPR007219">
    <property type="entry name" value="XnlR_reg_dom"/>
</dbReference>
<keyword evidence="6" id="KW-1185">Reference proteome</keyword>
<evidence type="ECO:0000259" key="4">
    <source>
        <dbReference type="PROSITE" id="PS50048"/>
    </source>
</evidence>
<dbReference type="Pfam" id="PF04082">
    <property type="entry name" value="Fungal_trans"/>
    <property type="match status" value="1"/>
</dbReference>
<feature type="domain" description="Zn(2)-C6 fungal-type" evidence="4">
    <location>
        <begin position="29"/>
        <end position="59"/>
    </location>
</feature>
<sequence length="710" mass="78540">MEVGIPTSGVHSAGPASSRKERGAIAAQACETCRNRKQKCDEQRPQCGTCSRFRIECLYREPQPTKCVHNIDSQYGVLCDDETSSFIMQPGAVWPPLKDKTLVEILERLRSVESKIDGLGIRGNLTPPLYSVSQASVYPTPGPFVADADVQVPVSASSAPPASPAHSNSSGSYRYVSSVYQMLQWPVVRQILNNMEHQGRPCGLGRSGNNDLLVPRGLRSSPNSLPRDGLQPVNLPGHASISNTTPYGGAPTGPEMTGLVVDWETIQTLSKAYFDLYNFMYPLLDRRCFSAATISNAIATGFEDSAMSVLALLVLSLGEVAMTMSSGIPISIHKGRASGIKGGTLDRPPGLAFFNEARKRMGFALTDVSVENVQIFVLAALYYESCGRSTDCWRMTVSASVACQMLINSSMHMEFEMPLTGLERLDTAVGLPDFDEVLSEEDYMGNQSTHYLEHFASQIVLHRLLAEFHSTLMTAFESGPLPAFPAATPLGFSSEEDGAATIKQLAARLDQWRGMLPCHLRWQENHPPSPFSDNVSFHPVFSEHQIHSSSIFAVNGSEHTAKYSCGADMLAAMLRTRYYHARYLLHRPFIFKALHHHDTLTHEDAEGAAVCLRSCLKWPVAMPSASLNKRLVPMSFFWSQNMFGALVLLHVSRTHPVLARVRSSYCGPQFEFEASETINLYIEWLRDLRKMDPTTTWCWDVVRVLYGLEE</sequence>
<feature type="region of interest" description="Disordered" evidence="3">
    <location>
        <begin position="1"/>
        <end position="21"/>
    </location>
</feature>
<dbReference type="CDD" id="cd12148">
    <property type="entry name" value="fungal_TF_MHR"/>
    <property type="match status" value="1"/>
</dbReference>
<dbReference type="PROSITE" id="PS00463">
    <property type="entry name" value="ZN2_CY6_FUNGAL_1"/>
    <property type="match status" value="1"/>
</dbReference>
<dbReference type="OrthoDB" id="6133115at2759"/>
<dbReference type="STRING" id="1283841.A0A084QRA7"/>
<dbReference type="Pfam" id="PF00172">
    <property type="entry name" value="Zn_clus"/>
    <property type="match status" value="1"/>
</dbReference>
<evidence type="ECO:0000256" key="3">
    <source>
        <dbReference type="SAM" id="MobiDB-lite"/>
    </source>
</evidence>
<dbReference type="SMART" id="SM00066">
    <property type="entry name" value="GAL4"/>
    <property type="match status" value="1"/>
</dbReference>
<evidence type="ECO:0000313" key="5">
    <source>
        <dbReference type="EMBL" id="KFA66492.1"/>
    </source>
</evidence>
<dbReference type="HOGENOM" id="CLU_014025_2_0_1"/>
<dbReference type="EMBL" id="KL660440">
    <property type="protein sequence ID" value="KFA66492.1"/>
    <property type="molecule type" value="Genomic_DNA"/>
</dbReference>
<name>A0A084QRA7_STAC4</name>
<dbReference type="Gene3D" id="4.10.240.10">
    <property type="entry name" value="Zn(2)-C6 fungal-type DNA-binding domain"/>
    <property type="match status" value="1"/>
</dbReference>
<dbReference type="Proteomes" id="UP000028524">
    <property type="component" value="Unassembled WGS sequence"/>
</dbReference>
<dbReference type="GO" id="GO:0000981">
    <property type="term" value="F:DNA-binding transcription factor activity, RNA polymerase II-specific"/>
    <property type="evidence" value="ECO:0007669"/>
    <property type="project" value="InterPro"/>
</dbReference>
<evidence type="ECO:0000313" key="6">
    <source>
        <dbReference type="Proteomes" id="UP000028524"/>
    </source>
</evidence>
<dbReference type="SUPFAM" id="SSF57701">
    <property type="entry name" value="Zn2/Cys6 DNA-binding domain"/>
    <property type="match status" value="1"/>
</dbReference>
<keyword evidence="1" id="KW-0479">Metal-binding</keyword>
<dbReference type="GO" id="GO:0006351">
    <property type="term" value="P:DNA-templated transcription"/>
    <property type="evidence" value="ECO:0007669"/>
    <property type="project" value="InterPro"/>
</dbReference>
<accession>A0A084QRA7</accession>
<dbReference type="OMA" id="CHYREPQ"/>
<evidence type="ECO:0000256" key="1">
    <source>
        <dbReference type="ARBA" id="ARBA00022723"/>
    </source>
</evidence>
<dbReference type="PANTHER" id="PTHR47785">
    <property type="entry name" value="ZN(II)2CYS6 TRANSCRIPTION FACTOR (EUROFUNG)-RELATED-RELATED"/>
    <property type="match status" value="1"/>
</dbReference>
<dbReference type="PROSITE" id="PS50048">
    <property type="entry name" value="ZN2_CY6_FUNGAL_2"/>
    <property type="match status" value="1"/>
</dbReference>
<keyword evidence="2" id="KW-0539">Nucleus</keyword>
<gene>
    <name evidence="5" type="ORF">S40285_00687</name>
</gene>
<dbReference type="GO" id="GO:0003677">
    <property type="term" value="F:DNA binding"/>
    <property type="evidence" value="ECO:0007669"/>
    <property type="project" value="InterPro"/>
</dbReference>
<dbReference type="InterPro" id="IPR053181">
    <property type="entry name" value="EcdB-like_regulator"/>
</dbReference>
<organism evidence="5 6">
    <name type="scientific">Stachybotrys chlorohalonatus (strain IBT 40285)</name>
    <dbReference type="NCBI Taxonomy" id="1283841"/>
    <lineage>
        <taxon>Eukaryota</taxon>
        <taxon>Fungi</taxon>
        <taxon>Dikarya</taxon>
        <taxon>Ascomycota</taxon>
        <taxon>Pezizomycotina</taxon>
        <taxon>Sordariomycetes</taxon>
        <taxon>Hypocreomycetidae</taxon>
        <taxon>Hypocreales</taxon>
        <taxon>Stachybotryaceae</taxon>
        <taxon>Stachybotrys</taxon>
    </lineage>
</organism>
<dbReference type="AlphaFoldDB" id="A0A084QRA7"/>
<dbReference type="InterPro" id="IPR036864">
    <property type="entry name" value="Zn2-C6_fun-type_DNA-bd_sf"/>
</dbReference>
<dbReference type="CDD" id="cd00067">
    <property type="entry name" value="GAL4"/>
    <property type="match status" value="1"/>
</dbReference>